<dbReference type="SUPFAM" id="SSF51556">
    <property type="entry name" value="Metallo-dependent hydrolases"/>
    <property type="match status" value="1"/>
</dbReference>
<dbReference type="InterPro" id="IPR032466">
    <property type="entry name" value="Metal_Hydrolase"/>
</dbReference>
<dbReference type="Proteomes" id="UP001500466">
    <property type="component" value="Unassembled WGS sequence"/>
</dbReference>
<organism evidence="3 4">
    <name type="scientific">Yinghuangia aomiensis</name>
    <dbReference type="NCBI Taxonomy" id="676205"/>
    <lineage>
        <taxon>Bacteria</taxon>
        <taxon>Bacillati</taxon>
        <taxon>Actinomycetota</taxon>
        <taxon>Actinomycetes</taxon>
        <taxon>Kitasatosporales</taxon>
        <taxon>Streptomycetaceae</taxon>
        <taxon>Yinghuangia</taxon>
    </lineage>
</organism>
<accession>A0ABP9I5T4</accession>
<proteinExistence type="predicted"/>
<evidence type="ECO:0000256" key="1">
    <source>
        <dbReference type="ARBA" id="ARBA00023239"/>
    </source>
</evidence>
<evidence type="ECO:0000313" key="4">
    <source>
        <dbReference type="Proteomes" id="UP001500466"/>
    </source>
</evidence>
<keyword evidence="1" id="KW-0456">Lyase</keyword>
<evidence type="ECO:0000313" key="3">
    <source>
        <dbReference type="EMBL" id="GAA4987680.1"/>
    </source>
</evidence>
<dbReference type="Gene3D" id="3.20.20.140">
    <property type="entry name" value="Metal-dependent hydrolases"/>
    <property type="match status" value="1"/>
</dbReference>
<dbReference type="PANTHER" id="PTHR21240:SF28">
    <property type="entry name" value="ISO-OROTATE DECARBOXYLASE (EUROFUNG)"/>
    <property type="match status" value="1"/>
</dbReference>
<dbReference type="Pfam" id="PF04909">
    <property type="entry name" value="Amidohydro_2"/>
    <property type="match status" value="1"/>
</dbReference>
<dbReference type="RefSeq" id="WP_345679653.1">
    <property type="nucleotide sequence ID" value="NZ_BAABHS010000034.1"/>
</dbReference>
<dbReference type="InterPro" id="IPR006680">
    <property type="entry name" value="Amidohydro-rel"/>
</dbReference>
<keyword evidence="4" id="KW-1185">Reference proteome</keyword>
<name>A0ABP9I5T4_9ACTN</name>
<dbReference type="InterPro" id="IPR032465">
    <property type="entry name" value="ACMSD"/>
</dbReference>
<sequence>MIPVPGVPGAGGAADLVDLVDAHRHTMPATVLDFLRGRNEPPFLEGDFVRCSEGYGYRLTAAMTDLDGNLADLRAAGVRTALLSAIVGVVDQLPAAESAALARAVNDELADLARRYPGEITPMAVLPLLDGEAAADELLRALGLGLRGPLLPATVAGRQLPALDLDPLYAAAAATGTPLTLHPTAPAPALAEYFADYAFMSTLAFPVDVTACVLRLVLGGVLERHPDLALVVPHAGSLIPYLLGRIDREALKYRDRGAMGALSEAPSTRLTRLYVDAVCLNPAAIRLLVDVMGADRVVYGSDYPFWETRENTDALDAAIAEPEVRALVRAGNARRLYGLGGPDPLPSPHTPEVRRR</sequence>
<reference evidence="4" key="1">
    <citation type="journal article" date="2019" name="Int. J. Syst. Evol. Microbiol.">
        <title>The Global Catalogue of Microorganisms (GCM) 10K type strain sequencing project: providing services to taxonomists for standard genome sequencing and annotation.</title>
        <authorList>
            <consortium name="The Broad Institute Genomics Platform"/>
            <consortium name="The Broad Institute Genome Sequencing Center for Infectious Disease"/>
            <person name="Wu L."/>
            <person name="Ma J."/>
        </authorList>
    </citation>
    <scope>NUCLEOTIDE SEQUENCE [LARGE SCALE GENOMIC DNA]</scope>
    <source>
        <strain evidence="4">JCM 17986</strain>
    </source>
</reference>
<dbReference type="EMBL" id="BAABHS010000034">
    <property type="protein sequence ID" value="GAA4987680.1"/>
    <property type="molecule type" value="Genomic_DNA"/>
</dbReference>
<dbReference type="PANTHER" id="PTHR21240">
    <property type="entry name" value="2-AMINO-3-CARBOXYLMUCONATE-6-SEMIALDEHYDE DECARBOXYLASE"/>
    <property type="match status" value="1"/>
</dbReference>
<evidence type="ECO:0000259" key="2">
    <source>
        <dbReference type="Pfam" id="PF04909"/>
    </source>
</evidence>
<comment type="caution">
    <text evidence="3">The sequence shown here is derived from an EMBL/GenBank/DDBJ whole genome shotgun (WGS) entry which is preliminary data.</text>
</comment>
<feature type="domain" description="Amidohydrolase-related" evidence="2">
    <location>
        <begin position="20"/>
        <end position="339"/>
    </location>
</feature>
<gene>
    <name evidence="3" type="ORF">GCM10023205_68130</name>
</gene>
<protein>
    <submittedName>
        <fullName evidence="3">Amidohydrolase family protein</fullName>
    </submittedName>
</protein>